<keyword evidence="4" id="KW-1185">Reference proteome</keyword>
<dbReference type="GO" id="GO:0016491">
    <property type="term" value="F:oxidoreductase activity"/>
    <property type="evidence" value="ECO:0007669"/>
    <property type="project" value="TreeGrafter"/>
</dbReference>
<dbReference type="Gene3D" id="3.40.50.720">
    <property type="entry name" value="NAD(P)-binding Rossmann-like Domain"/>
    <property type="match status" value="1"/>
</dbReference>
<evidence type="ECO:0000313" key="4">
    <source>
        <dbReference type="Proteomes" id="UP001302367"/>
    </source>
</evidence>
<dbReference type="SUPFAM" id="SSF50129">
    <property type="entry name" value="GroES-like"/>
    <property type="match status" value="1"/>
</dbReference>
<dbReference type="PANTHER" id="PTHR43677:SF11">
    <property type="entry name" value="ZINC-CONTAINING ALCOHOL DEHYDROGENASE"/>
    <property type="match status" value="1"/>
</dbReference>
<evidence type="ECO:0008006" key="5">
    <source>
        <dbReference type="Google" id="ProtNLM"/>
    </source>
</evidence>
<dbReference type="PANTHER" id="PTHR43677">
    <property type="entry name" value="SHORT-CHAIN DEHYDROGENASE/REDUCTASE"/>
    <property type="match status" value="1"/>
</dbReference>
<dbReference type="SUPFAM" id="SSF51735">
    <property type="entry name" value="NAD(P)-binding Rossmann-fold domains"/>
    <property type="match status" value="1"/>
</dbReference>
<dbReference type="InterPro" id="IPR011032">
    <property type="entry name" value="GroES-like_sf"/>
</dbReference>
<dbReference type="EMBL" id="LKMD01000101">
    <property type="protein sequence ID" value="PIA98811.1"/>
    <property type="molecule type" value="Genomic_DNA"/>
</dbReference>
<sequence>MRQAQITEWGSIPRLIDVPDLPAPSPDEVRVKVEATGVHRVVRSRASGKHYSAEHLPHIPGIDGVGTTEDGKRVYFLTFATGTISDYINVSKSSIFPVPEDVCARQIAGALNPAMSSWMAFKGRTSNLPPDFTVLILGPTSASGRVAISLARALGAKKVIGAARNTAALEKLDLDQTITIACEPEQTDFSNLDDVDVVLDYVYGPLATHLFESLQTPKPVQYVHIGALSTTEISLPGHVLRSKDITIRGSGPGSWSMQSFMKTLPDLLAAMRHVQEQPIKVAKFEDVEQEWEHCGPERLVFVP</sequence>
<evidence type="ECO:0000313" key="1">
    <source>
        <dbReference type="EMBL" id="PIA98811.1"/>
    </source>
</evidence>
<dbReference type="EMBL" id="CP134186">
    <property type="protein sequence ID" value="WPB00985.1"/>
    <property type="molecule type" value="Genomic_DNA"/>
</dbReference>
<proteinExistence type="predicted"/>
<organism evidence="1 3">
    <name type="scientific">Cercospora beticola</name>
    <name type="common">Sugarbeet leaf spot fungus</name>
    <dbReference type="NCBI Taxonomy" id="122368"/>
    <lineage>
        <taxon>Eukaryota</taxon>
        <taxon>Fungi</taxon>
        <taxon>Dikarya</taxon>
        <taxon>Ascomycota</taxon>
        <taxon>Pezizomycotina</taxon>
        <taxon>Dothideomycetes</taxon>
        <taxon>Dothideomycetidae</taxon>
        <taxon>Mycosphaerellales</taxon>
        <taxon>Mycosphaerellaceae</taxon>
        <taxon>Cercospora</taxon>
    </lineage>
</organism>
<reference evidence="1 3" key="1">
    <citation type="submission" date="2015-10" db="EMBL/GenBank/DDBJ databases">
        <title>The cercosporin biosynthetic gene cluster was horizontally transferred to several fungal lineages and shown to be expanded in Cercospora beticola based on microsynteny with recipient genomes.</title>
        <authorList>
            <person name="De Jonge R."/>
            <person name="Ebert M.K."/>
            <person name="Suttle J.C."/>
            <person name="Jurick Ii W.M."/>
            <person name="Secor G.A."/>
            <person name="Thomma B.P."/>
            <person name="Van De Peer Y."/>
            <person name="Bolton M.D."/>
        </authorList>
    </citation>
    <scope>NUCLEOTIDE SEQUENCE [LARGE SCALE GENOMIC DNA]</scope>
    <source>
        <strain evidence="1 3">09-40</strain>
    </source>
</reference>
<dbReference type="AlphaFoldDB" id="A0A2G5I223"/>
<accession>A0A2G5I223</accession>
<evidence type="ECO:0000313" key="2">
    <source>
        <dbReference type="EMBL" id="WPB00985.1"/>
    </source>
</evidence>
<dbReference type="Proteomes" id="UP000230605">
    <property type="component" value="Chromosome 3"/>
</dbReference>
<evidence type="ECO:0000313" key="3">
    <source>
        <dbReference type="Proteomes" id="UP000230605"/>
    </source>
</evidence>
<dbReference type="Proteomes" id="UP001302367">
    <property type="component" value="Chromosome 3"/>
</dbReference>
<dbReference type="InterPro" id="IPR051397">
    <property type="entry name" value="Zn-ADH-like_protein"/>
</dbReference>
<dbReference type="Gene3D" id="3.90.180.10">
    <property type="entry name" value="Medium-chain alcohol dehydrogenases, catalytic domain"/>
    <property type="match status" value="1"/>
</dbReference>
<dbReference type="InterPro" id="IPR036291">
    <property type="entry name" value="NAD(P)-bd_dom_sf"/>
</dbReference>
<protein>
    <recommendedName>
        <fullName evidence="5">Quinone oxidoreductase</fullName>
    </recommendedName>
</protein>
<name>A0A2G5I223_CERBT</name>
<dbReference type="OrthoDB" id="809632at2759"/>
<gene>
    <name evidence="1" type="ORF">CB0940_03790</name>
    <name evidence="2" type="ORF">RHO25_005605</name>
</gene>
<reference evidence="2 4" key="2">
    <citation type="submission" date="2023-09" db="EMBL/GenBank/DDBJ databases">
        <title>Complete-Gapless Cercospora beticola genome.</title>
        <authorList>
            <person name="Wyatt N.A."/>
            <person name="Spanner R.E."/>
            <person name="Bolton M.D."/>
        </authorList>
    </citation>
    <scope>NUCLEOTIDE SEQUENCE [LARGE SCALE GENOMIC DNA]</scope>
    <source>
        <strain evidence="2">Cb09-40</strain>
    </source>
</reference>